<keyword evidence="2" id="KW-1185">Reference proteome</keyword>
<protein>
    <submittedName>
        <fullName evidence="1">Uncharacterized protein</fullName>
    </submittedName>
</protein>
<dbReference type="AlphaFoldDB" id="A0AA86VB00"/>
<evidence type="ECO:0000313" key="2">
    <source>
        <dbReference type="Proteomes" id="UP001189624"/>
    </source>
</evidence>
<name>A0AA86VB00_9FABA</name>
<organism evidence="1 2">
    <name type="scientific">Sphenostylis stenocarpa</name>
    <dbReference type="NCBI Taxonomy" id="92480"/>
    <lineage>
        <taxon>Eukaryota</taxon>
        <taxon>Viridiplantae</taxon>
        <taxon>Streptophyta</taxon>
        <taxon>Embryophyta</taxon>
        <taxon>Tracheophyta</taxon>
        <taxon>Spermatophyta</taxon>
        <taxon>Magnoliopsida</taxon>
        <taxon>eudicotyledons</taxon>
        <taxon>Gunneridae</taxon>
        <taxon>Pentapetalae</taxon>
        <taxon>rosids</taxon>
        <taxon>fabids</taxon>
        <taxon>Fabales</taxon>
        <taxon>Fabaceae</taxon>
        <taxon>Papilionoideae</taxon>
        <taxon>50 kb inversion clade</taxon>
        <taxon>NPAAA clade</taxon>
        <taxon>indigoferoid/millettioid clade</taxon>
        <taxon>Phaseoleae</taxon>
        <taxon>Sphenostylis</taxon>
    </lineage>
</organism>
<dbReference type="Proteomes" id="UP001189624">
    <property type="component" value="Chromosome 3"/>
</dbReference>
<dbReference type="EMBL" id="OY731400">
    <property type="protein sequence ID" value="CAJ1935635.1"/>
    <property type="molecule type" value="Genomic_DNA"/>
</dbReference>
<accession>A0AA86VB00</accession>
<sequence length="80" mass="8487">MPRAVVAMASRCRARGKGASHGGQQRKWGGGGVVAPVKGVVLQVRVQSGAARMIRCWVAQLSSGVAERNDLEMGMVLVWL</sequence>
<evidence type="ECO:0000313" key="1">
    <source>
        <dbReference type="EMBL" id="CAJ1935635.1"/>
    </source>
</evidence>
<dbReference type="Gramene" id="rna-AYBTSS11_LOCUS7016">
    <property type="protein sequence ID" value="CAJ1935635.1"/>
    <property type="gene ID" value="gene-AYBTSS11_LOCUS7016"/>
</dbReference>
<gene>
    <name evidence="1" type="ORF">AYBTSS11_LOCUS7016</name>
</gene>
<proteinExistence type="predicted"/>
<reference evidence="1" key="1">
    <citation type="submission" date="2023-10" db="EMBL/GenBank/DDBJ databases">
        <authorList>
            <person name="Domelevo Entfellner J.-B."/>
        </authorList>
    </citation>
    <scope>NUCLEOTIDE SEQUENCE</scope>
</reference>